<protein>
    <submittedName>
        <fullName evidence="2">Glycosyltransferase involved in cell wall biosynthesis</fullName>
    </submittedName>
</protein>
<feature type="domain" description="Glycosyltransferase 2-like" evidence="1">
    <location>
        <begin position="6"/>
        <end position="163"/>
    </location>
</feature>
<keyword evidence="3" id="KW-1185">Reference proteome</keyword>
<dbReference type="Gene3D" id="3.90.550.10">
    <property type="entry name" value="Spore Coat Polysaccharide Biosynthesis Protein SpsA, Chain A"/>
    <property type="match status" value="1"/>
</dbReference>
<proteinExistence type="predicted"/>
<comment type="caution">
    <text evidence="2">The sequence shown here is derived from an EMBL/GenBank/DDBJ whole genome shotgun (WGS) entry which is preliminary data.</text>
</comment>
<dbReference type="PANTHER" id="PTHR43685:SF2">
    <property type="entry name" value="GLYCOSYLTRANSFERASE 2-LIKE DOMAIN-CONTAINING PROTEIN"/>
    <property type="match status" value="1"/>
</dbReference>
<dbReference type="InterPro" id="IPR029044">
    <property type="entry name" value="Nucleotide-diphossugar_trans"/>
</dbReference>
<dbReference type="Pfam" id="PF00535">
    <property type="entry name" value="Glycos_transf_2"/>
    <property type="match status" value="1"/>
</dbReference>
<dbReference type="InterPro" id="IPR050834">
    <property type="entry name" value="Glycosyltransf_2"/>
</dbReference>
<dbReference type="Proteomes" id="UP000823486">
    <property type="component" value="Unassembled WGS sequence"/>
</dbReference>
<dbReference type="EMBL" id="JAFBFI010000002">
    <property type="protein sequence ID" value="MBM7691247.1"/>
    <property type="molecule type" value="Genomic_DNA"/>
</dbReference>
<accession>A0ABS2QDK2</accession>
<gene>
    <name evidence="2" type="ORF">JOC77_000652</name>
</gene>
<dbReference type="RefSeq" id="WP_204538459.1">
    <property type="nucleotide sequence ID" value="NZ_JAFBFI010000002.1"/>
</dbReference>
<name>A0ABS2QDK2_9BACI</name>
<reference evidence="2 3" key="1">
    <citation type="submission" date="2021-01" db="EMBL/GenBank/DDBJ databases">
        <title>Genomic Encyclopedia of Type Strains, Phase IV (KMG-IV): sequencing the most valuable type-strain genomes for metagenomic binning, comparative biology and taxonomic classification.</title>
        <authorList>
            <person name="Goeker M."/>
        </authorList>
    </citation>
    <scope>NUCLEOTIDE SEQUENCE [LARGE SCALE GENOMIC DNA]</scope>
    <source>
        <strain evidence="2 3">DSM 105482</strain>
    </source>
</reference>
<dbReference type="InterPro" id="IPR001173">
    <property type="entry name" value="Glyco_trans_2-like"/>
</dbReference>
<organism evidence="2 3">
    <name type="scientific">Peribacillus deserti</name>
    <dbReference type="NCBI Taxonomy" id="673318"/>
    <lineage>
        <taxon>Bacteria</taxon>
        <taxon>Bacillati</taxon>
        <taxon>Bacillota</taxon>
        <taxon>Bacilli</taxon>
        <taxon>Bacillales</taxon>
        <taxon>Bacillaceae</taxon>
        <taxon>Peribacillus</taxon>
    </lineage>
</organism>
<evidence type="ECO:0000313" key="2">
    <source>
        <dbReference type="EMBL" id="MBM7691247.1"/>
    </source>
</evidence>
<sequence length="238" mass="27690">MNPKVTIIIPFYNCRYVDQAISSALNQTYSHIEIIVVDDGSTDFTEKIDPFKDKIRYLRKENGGTATALNMGIEEAAGEYIAWLSSDDYFLTDKLSKQMSFMLSHQAEVSFTNYDCVDKKNRVLSAINGKRFLNANEVRKDFLNGNPINGCTVLIKKDVFTEIGSFNPFFRYTHDYEMWFRLIVKGYNIHYLDEVLTKFRQHEASGTRHYQAEMQKEITIIEGSYRHLLMNLIKQSKR</sequence>
<dbReference type="PANTHER" id="PTHR43685">
    <property type="entry name" value="GLYCOSYLTRANSFERASE"/>
    <property type="match status" value="1"/>
</dbReference>
<evidence type="ECO:0000313" key="3">
    <source>
        <dbReference type="Proteomes" id="UP000823486"/>
    </source>
</evidence>
<evidence type="ECO:0000259" key="1">
    <source>
        <dbReference type="Pfam" id="PF00535"/>
    </source>
</evidence>
<dbReference type="SUPFAM" id="SSF53448">
    <property type="entry name" value="Nucleotide-diphospho-sugar transferases"/>
    <property type="match status" value="1"/>
</dbReference>